<reference evidence="9" key="1">
    <citation type="submission" date="2022-08" db="EMBL/GenBank/DDBJ databases">
        <authorList>
            <person name="Deng Y."/>
            <person name="Han X.-F."/>
            <person name="Zhang Y.-Q."/>
        </authorList>
    </citation>
    <scope>NUCLEOTIDE SEQUENCE</scope>
    <source>
        <strain evidence="9">CPCC 203386</strain>
    </source>
</reference>
<evidence type="ECO:0000256" key="4">
    <source>
        <dbReference type="ARBA" id="ARBA00022475"/>
    </source>
</evidence>
<evidence type="ECO:0000313" key="10">
    <source>
        <dbReference type="Proteomes" id="UP001165586"/>
    </source>
</evidence>
<dbReference type="InterPro" id="IPR000522">
    <property type="entry name" value="ABC_transptr_permease_BtuC"/>
</dbReference>
<name>A0ABT2H869_9MICO</name>
<feature type="transmembrane region" description="Helical" evidence="8">
    <location>
        <begin position="91"/>
        <end position="112"/>
    </location>
</feature>
<evidence type="ECO:0000256" key="1">
    <source>
        <dbReference type="ARBA" id="ARBA00004651"/>
    </source>
</evidence>
<dbReference type="RefSeq" id="WP_259541895.1">
    <property type="nucleotide sequence ID" value="NZ_JANLCJ010000012.1"/>
</dbReference>
<sequence>MSAPAARPSSAPREQNLTDRQRLATVRRVGRTRHVVVTVALAVALVVLAVAALMLGDRIVSPADVIATLLGQGSGGDRFVVLGLRLPRLELALLVGASFGLAGAVFQSLLANPLASPDIIGISQGASAAAVGAILVLGWSGLAVSFAAFAGALLVAALITVLAARAGAVGSRFVLIGIALAFLAQALIGFLLTRADVRDAQSALVWLVGSIGTVQPRELVVTAVGAVILSLALAALAPRLRMLQLGDEAAAGLGVRVTRSRLLLTLVAVGFAALATAAAGPVAFVAFVSGPIARRLLGGSAAALVASALVGAVVVTGADLIAQHAIPGLQVPVGIVTSIIGAPVLLGLLATGNRSRGSA</sequence>
<keyword evidence="5 8" id="KW-0812">Transmembrane</keyword>
<evidence type="ECO:0000256" key="6">
    <source>
        <dbReference type="ARBA" id="ARBA00022989"/>
    </source>
</evidence>
<dbReference type="CDD" id="cd06550">
    <property type="entry name" value="TM_ABC_iron-siderophores_like"/>
    <property type="match status" value="1"/>
</dbReference>
<dbReference type="Pfam" id="PF01032">
    <property type="entry name" value="FecCD"/>
    <property type="match status" value="1"/>
</dbReference>
<evidence type="ECO:0000256" key="3">
    <source>
        <dbReference type="ARBA" id="ARBA00022448"/>
    </source>
</evidence>
<feature type="transmembrane region" description="Helical" evidence="8">
    <location>
        <begin position="173"/>
        <end position="192"/>
    </location>
</feature>
<dbReference type="PANTHER" id="PTHR30472:SF24">
    <property type="entry name" value="FERRIC ENTEROBACTIN TRANSPORT SYSTEM PERMEASE PROTEIN FEPG"/>
    <property type="match status" value="1"/>
</dbReference>
<feature type="transmembrane region" description="Helical" evidence="8">
    <location>
        <begin position="219"/>
        <end position="237"/>
    </location>
</feature>
<gene>
    <name evidence="9" type="ORF">N1032_20530</name>
</gene>
<dbReference type="PANTHER" id="PTHR30472">
    <property type="entry name" value="FERRIC ENTEROBACTIN TRANSPORT SYSTEM PERMEASE PROTEIN"/>
    <property type="match status" value="1"/>
</dbReference>
<proteinExistence type="inferred from homology"/>
<feature type="transmembrane region" description="Helical" evidence="8">
    <location>
        <begin position="119"/>
        <end position="140"/>
    </location>
</feature>
<keyword evidence="7 8" id="KW-0472">Membrane</keyword>
<feature type="transmembrane region" description="Helical" evidence="8">
    <location>
        <begin position="262"/>
        <end position="288"/>
    </location>
</feature>
<dbReference type="SUPFAM" id="SSF81345">
    <property type="entry name" value="ABC transporter involved in vitamin B12 uptake, BtuC"/>
    <property type="match status" value="1"/>
</dbReference>
<comment type="subcellular location">
    <subcellularLocation>
        <location evidence="1">Cell membrane</location>
        <topology evidence="1">Multi-pass membrane protein</topology>
    </subcellularLocation>
</comment>
<accession>A0ABT2H869</accession>
<feature type="transmembrane region" description="Helical" evidence="8">
    <location>
        <begin position="146"/>
        <end position="166"/>
    </location>
</feature>
<feature type="transmembrane region" description="Helical" evidence="8">
    <location>
        <begin position="35"/>
        <end position="55"/>
    </location>
</feature>
<keyword evidence="3" id="KW-0813">Transport</keyword>
<keyword evidence="6 8" id="KW-1133">Transmembrane helix</keyword>
<comment type="similarity">
    <text evidence="2">Belongs to the binding-protein-dependent transport system permease family. FecCD subfamily.</text>
</comment>
<keyword evidence="10" id="KW-1185">Reference proteome</keyword>
<dbReference type="Gene3D" id="1.10.3470.10">
    <property type="entry name" value="ABC transporter involved in vitamin B12 uptake, BtuC"/>
    <property type="match status" value="1"/>
</dbReference>
<evidence type="ECO:0000256" key="5">
    <source>
        <dbReference type="ARBA" id="ARBA00022692"/>
    </source>
</evidence>
<evidence type="ECO:0000313" key="9">
    <source>
        <dbReference type="EMBL" id="MCS5736131.1"/>
    </source>
</evidence>
<evidence type="ECO:0000256" key="8">
    <source>
        <dbReference type="SAM" id="Phobius"/>
    </source>
</evidence>
<keyword evidence="4" id="KW-1003">Cell membrane</keyword>
<organism evidence="9 10">
    <name type="scientific">Herbiconiux daphne</name>
    <dbReference type="NCBI Taxonomy" id="2970914"/>
    <lineage>
        <taxon>Bacteria</taxon>
        <taxon>Bacillati</taxon>
        <taxon>Actinomycetota</taxon>
        <taxon>Actinomycetes</taxon>
        <taxon>Micrococcales</taxon>
        <taxon>Microbacteriaceae</taxon>
        <taxon>Herbiconiux</taxon>
    </lineage>
</organism>
<protein>
    <submittedName>
        <fullName evidence="9">Iron chelate uptake ABC transporter family permease subunit</fullName>
    </submittedName>
</protein>
<feature type="transmembrane region" description="Helical" evidence="8">
    <location>
        <begin position="300"/>
        <end position="322"/>
    </location>
</feature>
<evidence type="ECO:0000256" key="2">
    <source>
        <dbReference type="ARBA" id="ARBA00007935"/>
    </source>
</evidence>
<evidence type="ECO:0000256" key="7">
    <source>
        <dbReference type="ARBA" id="ARBA00023136"/>
    </source>
</evidence>
<comment type="caution">
    <text evidence="9">The sequence shown here is derived from an EMBL/GenBank/DDBJ whole genome shotgun (WGS) entry which is preliminary data.</text>
</comment>
<dbReference type="Proteomes" id="UP001165586">
    <property type="component" value="Unassembled WGS sequence"/>
</dbReference>
<dbReference type="InterPro" id="IPR037294">
    <property type="entry name" value="ABC_BtuC-like"/>
</dbReference>
<feature type="transmembrane region" description="Helical" evidence="8">
    <location>
        <begin position="329"/>
        <end position="350"/>
    </location>
</feature>
<dbReference type="EMBL" id="JANLCJ010000012">
    <property type="protein sequence ID" value="MCS5736131.1"/>
    <property type="molecule type" value="Genomic_DNA"/>
</dbReference>